<comment type="caution">
    <text evidence="2">The sequence shown here is derived from an EMBL/GenBank/DDBJ whole genome shotgun (WGS) entry which is preliminary data.</text>
</comment>
<gene>
    <name evidence="2" type="ORF">Acr_13g0000980</name>
</gene>
<dbReference type="Proteomes" id="UP000585474">
    <property type="component" value="Unassembled WGS sequence"/>
</dbReference>
<organism evidence="2 3">
    <name type="scientific">Actinidia rufa</name>
    <dbReference type="NCBI Taxonomy" id="165716"/>
    <lineage>
        <taxon>Eukaryota</taxon>
        <taxon>Viridiplantae</taxon>
        <taxon>Streptophyta</taxon>
        <taxon>Embryophyta</taxon>
        <taxon>Tracheophyta</taxon>
        <taxon>Spermatophyta</taxon>
        <taxon>Magnoliopsida</taxon>
        <taxon>eudicotyledons</taxon>
        <taxon>Gunneridae</taxon>
        <taxon>Pentapetalae</taxon>
        <taxon>asterids</taxon>
        <taxon>Ericales</taxon>
        <taxon>Actinidiaceae</taxon>
        <taxon>Actinidia</taxon>
    </lineage>
</organism>
<feature type="region of interest" description="Disordered" evidence="1">
    <location>
        <begin position="1"/>
        <end position="89"/>
    </location>
</feature>
<dbReference type="AlphaFoldDB" id="A0A7J0FLA7"/>
<feature type="compositionally biased region" description="Polar residues" evidence="1">
    <location>
        <begin position="280"/>
        <end position="289"/>
    </location>
</feature>
<dbReference type="EMBL" id="BJWL01000013">
    <property type="protein sequence ID" value="GFY98697.1"/>
    <property type="molecule type" value="Genomic_DNA"/>
</dbReference>
<dbReference type="OrthoDB" id="277439at2759"/>
<name>A0A7J0FLA7_9ERIC</name>
<feature type="region of interest" description="Disordered" evidence="1">
    <location>
        <begin position="280"/>
        <end position="304"/>
    </location>
</feature>
<proteinExistence type="predicted"/>
<feature type="compositionally biased region" description="Acidic residues" evidence="1">
    <location>
        <begin position="78"/>
        <end position="88"/>
    </location>
</feature>
<reference evidence="2 3" key="1">
    <citation type="submission" date="2019-07" db="EMBL/GenBank/DDBJ databases">
        <title>De Novo Assembly of kiwifruit Actinidia rufa.</title>
        <authorList>
            <person name="Sugita-Konishi S."/>
            <person name="Sato K."/>
            <person name="Mori E."/>
            <person name="Abe Y."/>
            <person name="Kisaki G."/>
            <person name="Hamano K."/>
            <person name="Suezawa K."/>
            <person name="Otani M."/>
            <person name="Fukuda T."/>
            <person name="Manabe T."/>
            <person name="Gomi K."/>
            <person name="Tabuchi M."/>
            <person name="Akimitsu K."/>
            <person name="Kataoka I."/>
        </authorList>
    </citation>
    <scope>NUCLEOTIDE SEQUENCE [LARGE SCALE GENOMIC DNA]</scope>
    <source>
        <strain evidence="3">cv. Fuchu</strain>
    </source>
</reference>
<keyword evidence="3" id="KW-1185">Reference proteome</keyword>
<sequence>MRRKRNSLPKEFDLNHAYSDEEQFDSSDANDVCDHDETMGSKSTRRRCDDLSDQCEDNNVPSDYEEEDGDAHGSREDLEGDEVEEDEGRDARMLLEITRLPVEVLDVSCERKKNVVITDAYPMSIYNPSCDAIDGDSGISIQDLLVPFCAKSGFSKLRNSCYQMETSMAIQELDLECSPQGAIASESETKSECVERTVPFVNDNEVAEAHKEDGAGTFELSENTSAADAAAAIERDCEVARELEDKCTEALARLEAWKKHVESVDKVLAVVEGQPIESSTVGRCYTNSGHDGGQGAENYPSSLT</sequence>
<accession>A0A7J0FLA7</accession>
<evidence type="ECO:0000313" key="3">
    <source>
        <dbReference type="Proteomes" id="UP000585474"/>
    </source>
</evidence>
<protein>
    <submittedName>
        <fullName evidence="2">Uncharacterized protein</fullName>
    </submittedName>
</protein>
<evidence type="ECO:0000256" key="1">
    <source>
        <dbReference type="SAM" id="MobiDB-lite"/>
    </source>
</evidence>
<evidence type="ECO:0000313" key="2">
    <source>
        <dbReference type="EMBL" id="GFY98697.1"/>
    </source>
</evidence>